<protein>
    <submittedName>
        <fullName evidence="1">Uncharacterized protein</fullName>
    </submittedName>
</protein>
<organism evidence="1 2">
    <name type="scientific">Candidatus Galligastranaerophilus intestinavium</name>
    <dbReference type="NCBI Taxonomy" id="2840836"/>
    <lineage>
        <taxon>Bacteria</taxon>
        <taxon>Candidatus Galligastranaerophilus</taxon>
    </lineage>
</organism>
<sequence length="450" mass="49353">MQIHAISPYSSSAGIKKYNNYTYTSSFKKLQYVKDSFEKQNSDVSFTGFRKRKANETRIEKNLADSLKSVSIKGMPFLLGLAASAAMVKMGDGAKGLLSDKDGYLVSPDGVSSDMINIDEKAGIIKFEGTGIEIKADDYDYVDWENGVFRNFDGSVDIDLGANKFIDTENGIFVDPAEKIAAVLDGEHFENIAIPHFPSFGSGYPTTSWDDRWGTIQNRYADEYEKSSALDKATLFIKNLFNSDSLVENVAESKDIFGNDIMTATDSDGDTYLTSMPRGIINDPVFAKFQAMLGGDKETAIETFNNARLQTYLEDNFPSFGTRVLAYEGGRHSNGGHIAPEHERYDGQQVQEVLNKISEDGGYFPDPGSEEAVNFAKYQNIMLKSGFWEKPLISPNMLLDVDGDGKPDIDIDGDGIPDYDTDGDGIIDLSSESGGGILGALLRFVKGLAD</sequence>
<dbReference type="SUPFAM" id="SSF103647">
    <property type="entry name" value="TSP type-3 repeat"/>
    <property type="match status" value="1"/>
</dbReference>
<evidence type="ECO:0000313" key="2">
    <source>
        <dbReference type="Proteomes" id="UP000886865"/>
    </source>
</evidence>
<gene>
    <name evidence="1" type="ORF">IAA86_08815</name>
</gene>
<dbReference type="EMBL" id="DVJQ01000075">
    <property type="protein sequence ID" value="HIS75102.1"/>
    <property type="molecule type" value="Genomic_DNA"/>
</dbReference>
<dbReference type="Proteomes" id="UP000886865">
    <property type="component" value="Unassembled WGS sequence"/>
</dbReference>
<dbReference type="GO" id="GO:0005509">
    <property type="term" value="F:calcium ion binding"/>
    <property type="evidence" value="ECO:0007669"/>
    <property type="project" value="InterPro"/>
</dbReference>
<name>A0A9D1FKH1_9BACT</name>
<accession>A0A9D1FKH1</accession>
<reference evidence="1" key="1">
    <citation type="submission" date="2020-10" db="EMBL/GenBank/DDBJ databases">
        <authorList>
            <person name="Gilroy R."/>
        </authorList>
    </citation>
    <scope>NUCLEOTIDE SEQUENCE</scope>
    <source>
        <strain evidence="1">CHK152-2871</strain>
    </source>
</reference>
<proteinExistence type="predicted"/>
<dbReference type="AlphaFoldDB" id="A0A9D1FKH1"/>
<reference evidence="1" key="2">
    <citation type="journal article" date="2021" name="PeerJ">
        <title>Extensive microbial diversity within the chicken gut microbiome revealed by metagenomics and culture.</title>
        <authorList>
            <person name="Gilroy R."/>
            <person name="Ravi A."/>
            <person name="Getino M."/>
            <person name="Pursley I."/>
            <person name="Horton D.L."/>
            <person name="Alikhan N.F."/>
            <person name="Baker D."/>
            <person name="Gharbi K."/>
            <person name="Hall N."/>
            <person name="Watson M."/>
            <person name="Adriaenssens E.M."/>
            <person name="Foster-Nyarko E."/>
            <person name="Jarju S."/>
            <person name="Secka A."/>
            <person name="Antonio M."/>
            <person name="Oren A."/>
            <person name="Chaudhuri R.R."/>
            <person name="La Ragione R."/>
            <person name="Hildebrand F."/>
            <person name="Pallen M.J."/>
        </authorList>
    </citation>
    <scope>NUCLEOTIDE SEQUENCE</scope>
    <source>
        <strain evidence="1">CHK152-2871</strain>
    </source>
</reference>
<dbReference type="InterPro" id="IPR028974">
    <property type="entry name" value="TSP_type-3_rpt"/>
</dbReference>
<comment type="caution">
    <text evidence="1">The sequence shown here is derived from an EMBL/GenBank/DDBJ whole genome shotgun (WGS) entry which is preliminary data.</text>
</comment>
<evidence type="ECO:0000313" key="1">
    <source>
        <dbReference type="EMBL" id="HIS75102.1"/>
    </source>
</evidence>